<dbReference type="RefSeq" id="WP_147146082.1">
    <property type="nucleotide sequence ID" value="NZ_BJXN01000004.1"/>
</dbReference>
<gene>
    <name evidence="7" type="ORF">ODE01S_07860</name>
</gene>
<evidence type="ECO:0000256" key="2">
    <source>
        <dbReference type="ARBA" id="ARBA00022692"/>
    </source>
</evidence>
<feature type="transmembrane region" description="Helical" evidence="5">
    <location>
        <begin position="223"/>
        <end position="251"/>
    </location>
</feature>
<dbReference type="EMBL" id="BJXN01000004">
    <property type="protein sequence ID" value="GEM89352.1"/>
    <property type="molecule type" value="Genomic_DNA"/>
</dbReference>
<keyword evidence="3 5" id="KW-1133">Transmembrane helix</keyword>
<feature type="transmembrane region" description="Helical" evidence="5">
    <location>
        <begin position="355"/>
        <end position="375"/>
    </location>
</feature>
<keyword evidence="2 5" id="KW-0812">Transmembrane</keyword>
<dbReference type="PANTHER" id="PTHR43471:SF3">
    <property type="entry name" value="ABC TRANSPORTER PERMEASE PROTEIN NATB"/>
    <property type="match status" value="1"/>
</dbReference>
<comment type="subcellular location">
    <subcellularLocation>
        <location evidence="1">Membrane</location>
        <topology evidence="1">Multi-pass membrane protein</topology>
    </subcellularLocation>
</comment>
<feature type="domain" description="ABC-2 type transporter transmembrane" evidence="6">
    <location>
        <begin position="152"/>
        <end position="372"/>
    </location>
</feature>
<name>A0A511RK73_9DEIN</name>
<feature type="transmembrane region" description="Helical" evidence="5">
    <location>
        <begin position="307"/>
        <end position="325"/>
    </location>
</feature>
<reference evidence="7 8" key="1">
    <citation type="submission" date="2019-07" db="EMBL/GenBank/DDBJ databases">
        <title>Whole genome shotgun sequence of Oceanithermus desulfurans NBRC 100063.</title>
        <authorList>
            <person name="Hosoyama A."/>
            <person name="Uohara A."/>
            <person name="Ohji S."/>
            <person name="Ichikawa N."/>
        </authorList>
    </citation>
    <scope>NUCLEOTIDE SEQUENCE [LARGE SCALE GENOMIC DNA]</scope>
    <source>
        <strain evidence="7 8">NBRC 100063</strain>
    </source>
</reference>
<sequence length="388" mass="42090">MKAWYYVALKEIVSTWRDKRTIRNVLVLPVLLMPLFMYGPAFLMSDIESRTQAAVQKVGVRDLPPEVLELFAPANLEPVPVDDPRAAVEAERVDAALVWRDGRFVIYAMEGAKPVKAGLVVAKVRRVLDRYKDALVAERLRAVGLDPGVLAPFAVEVNDVSPPEAQGAGVLGGMIPYFLMLFIMMGAMAVVIDATAGEKEKGTLEALLAAPVAHLELATGKMFAGLVFAVVTSISGLAGLLLGGALFRSLARGATFEAMSGSFSLSPMSTLLLFVTAVLYAAFITALLVAVGMYARSYKEAQTYVSPLYMVLVVPLLVLMFASDFLSQNLWLYALPVFNVYLAIDQIIKAQIGSAALIVTWISSLFYVAAATYWASRNFSDEGVLFRN</sequence>
<dbReference type="InterPro" id="IPR013525">
    <property type="entry name" value="ABC2_TM"/>
</dbReference>
<protein>
    <submittedName>
        <fullName evidence="7">Sodium ABC transporter permease</fullName>
    </submittedName>
</protein>
<evidence type="ECO:0000256" key="4">
    <source>
        <dbReference type="ARBA" id="ARBA00023136"/>
    </source>
</evidence>
<evidence type="ECO:0000313" key="7">
    <source>
        <dbReference type="EMBL" id="GEM89352.1"/>
    </source>
</evidence>
<dbReference type="AlphaFoldDB" id="A0A511RK73"/>
<dbReference type="Pfam" id="PF12698">
    <property type="entry name" value="ABC2_membrane_3"/>
    <property type="match status" value="1"/>
</dbReference>
<keyword evidence="4 5" id="KW-0472">Membrane</keyword>
<evidence type="ECO:0000256" key="3">
    <source>
        <dbReference type="ARBA" id="ARBA00022989"/>
    </source>
</evidence>
<comment type="caution">
    <text evidence="7">The sequence shown here is derived from an EMBL/GenBank/DDBJ whole genome shotgun (WGS) entry which is preliminary data.</text>
</comment>
<evidence type="ECO:0000256" key="5">
    <source>
        <dbReference type="SAM" id="Phobius"/>
    </source>
</evidence>
<proteinExistence type="predicted"/>
<dbReference type="GO" id="GO:0016020">
    <property type="term" value="C:membrane"/>
    <property type="evidence" value="ECO:0007669"/>
    <property type="project" value="UniProtKB-SubCell"/>
</dbReference>
<dbReference type="PANTHER" id="PTHR43471">
    <property type="entry name" value="ABC TRANSPORTER PERMEASE"/>
    <property type="match status" value="1"/>
</dbReference>
<feature type="transmembrane region" description="Helical" evidence="5">
    <location>
        <begin position="271"/>
        <end position="295"/>
    </location>
</feature>
<evidence type="ECO:0000256" key="1">
    <source>
        <dbReference type="ARBA" id="ARBA00004141"/>
    </source>
</evidence>
<evidence type="ECO:0000259" key="6">
    <source>
        <dbReference type="Pfam" id="PF12698"/>
    </source>
</evidence>
<organism evidence="7 8">
    <name type="scientific">Oceanithermus desulfurans NBRC 100063</name>
    <dbReference type="NCBI Taxonomy" id="1227550"/>
    <lineage>
        <taxon>Bacteria</taxon>
        <taxon>Thermotogati</taxon>
        <taxon>Deinococcota</taxon>
        <taxon>Deinococci</taxon>
        <taxon>Thermales</taxon>
        <taxon>Thermaceae</taxon>
        <taxon>Oceanithermus</taxon>
    </lineage>
</organism>
<dbReference type="OrthoDB" id="5486437at2"/>
<accession>A0A511RK73</accession>
<evidence type="ECO:0000313" key="8">
    <source>
        <dbReference type="Proteomes" id="UP000321827"/>
    </source>
</evidence>
<feature type="transmembrane region" description="Helical" evidence="5">
    <location>
        <begin position="21"/>
        <end position="39"/>
    </location>
</feature>
<dbReference type="GO" id="GO:0140359">
    <property type="term" value="F:ABC-type transporter activity"/>
    <property type="evidence" value="ECO:0007669"/>
    <property type="project" value="InterPro"/>
</dbReference>
<feature type="transmembrane region" description="Helical" evidence="5">
    <location>
        <begin position="174"/>
        <end position="192"/>
    </location>
</feature>
<dbReference type="Proteomes" id="UP000321827">
    <property type="component" value="Unassembled WGS sequence"/>
</dbReference>